<dbReference type="EMBL" id="UFQC01000010">
    <property type="protein sequence ID" value="SSW66602.1"/>
    <property type="molecule type" value="Genomic_DNA"/>
</dbReference>
<dbReference type="RefSeq" id="WP_129240851.1">
    <property type="nucleotide sequence ID" value="NZ_UFQC01000010.1"/>
</dbReference>
<dbReference type="Pfam" id="PF07157">
    <property type="entry name" value="DNA_circ_N"/>
    <property type="match status" value="1"/>
</dbReference>
<organism evidence="2 3">
    <name type="scientific">Achromobacter veterisilvae</name>
    <dbReference type="NCBI Taxonomy" id="2069367"/>
    <lineage>
        <taxon>Bacteria</taxon>
        <taxon>Pseudomonadati</taxon>
        <taxon>Pseudomonadota</taxon>
        <taxon>Betaproteobacteria</taxon>
        <taxon>Burkholderiales</taxon>
        <taxon>Alcaligenaceae</taxon>
        <taxon>Achromobacter</taxon>
    </lineage>
</organism>
<dbReference type="InterPro" id="IPR009826">
    <property type="entry name" value="DNA_circ_N"/>
</dbReference>
<reference evidence="2 3" key="1">
    <citation type="submission" date="2018-07" db="EMBL/GenBank/DDBJ databases">
        <authorList>
            <person name="Peeters C."/>
        </authorList>
    </citation>
    <scope>NUCLEOTIDE SEQUENCE [LARGE SCALE GENOMIC DNA]</scope>
    <source>
        <strain evidence="2 3">LMG 30378</strain>
    </source>
</reference>
<evidence type="ECO:0000313" key="3">
    <source>
        <dbReference type="Proteomes" id="UP000289465"/>
    </source>
</evidence>
<name>A0A446CFI1_9BURK</name>
<dbReference type="Proteomes" id="UP000289465">
    <property type="component" value="Unassembled WGS sequence"/>
</dbReference>
<feature type="domain" description="DNA circulation N-terminal" evidence="1">
    <location>
        <begin position="35"/>
        <end position="127"/>
    </location>
</feature>
<accession>A0A446CFI1</accession>
<gene>
    <name evidence="2" type="ORF">AVE30378_02141</name>
</gene>
<sequence>MSITDVVNVAGSIGGVANAIGDLFGPGAGSWEASLQKASFGGVPFGVTTARTHAGRRTAVHVYPYRDDVWAEDQGKLPRQFRIHGFLIEDSLVYGGGGVVAQREALISVCETSGPKTLVHPTFGTVQSVVCVGGIEVEERKDLGRVFEFTMTAMVTGERQYPGTEQSTEDAVGEAAEEVREKSLLDLAGEVAEDIRQGAAVVQQAVSTVVGYYQMAVGIVNRVRRVFNAVSNLAGNFGRLFGGGNSGFSGSNRRASRSTSVADALAADVAASAAVVAAGERMQLAAANIADTDAYAVTVRDFVAAVAATAVDPADRISMLSELASFAPASMPSTSPVGQAMASMSEAIAAHLRRSAIAELAEAVTQYQPASQNDAAAVQTTVTEVVDAEILVAGDSGDDASYESLRAVRKSIVADLQARGADLAEIGAFAFAGTMPALALANRIYRDAGRADELVRQVDPVHPAFMPPRFEALSK</sequence>
<dbReference type="OrthoDB" id="378644at2"/>
<protein>
    <recommendedName>
        <fullName evidence="1">DNA circulation N-terminal domain-containing protein</fullName>
    </recommendedName>
</protein>
<evidence type="ECO:0000313" key="2">
    <source>
        <dbReference type="EMBL" id="SSW66602.1"/>
    </source>
</evidence>
<evidence type="ECO:0000259" key="1">
    <source>
        <dbReference type="Pfam" id="PF07157"/>
    </source>
</evidence>
<dbReference type="AlphaFoldDB" id="A0A446CFI1"/>
<proteinExistence type="predicted"/>